<dbReference type="SUPFAM" id="SSF52172">
    <property type="entry name" value="CheY-like"/>
    <property type="match status" value="1"/>
</dbReference>
<dbReference type="AlphaFoldDB" id="A0AAV8SA74"/>
<keyword evidence="13" id="KW-1185">Reference proteome</keyword>
<dbReference type="EMBL" id="JAIWQS010000012">
    <property type="protein sequence ID" value="KAJ8748938.1"/>
    <property type="molecule type" value="Genomic_DNA"/>
</dbReference>
<dbReference type="InterPro" id="IPR017930">
    <property type="entry name" value="Myb_dom"/>
</dbReference>
<dbReference type="SMART" id="SM00448">
    <property type="entry name" value="REC"/>
    <property type="match status" value="1"/>
</dbReference>
<dbReference type="NCBIfam" id="TIGR01557">
    <property type="entry name" value="myb_SHAQKYF"/>
    <property type="match status" value="1"/>
</dbReference>
<dbReference type="PROSITE" id="PS51294">
    <property type="entry name" value="HTH_MYB"/>
    <property type="match status" value="1"/>
</dbReference>
<evidence type="ECO:0000313" key="12">
    <source>
        <dbReference type="EMBL" id="KAJ8748938.1"/>
    </source>
</evidence>
<evidence type="ECO:0000256" key="1">
    <source>
        <dbReference type="ARBA" id="ARBA00004123"/>
    </source>
</evidence>
<dbReference type="GO" id="GO:0000160">
    <property type="term" value="P:phosphorelay signal transduction system"/>
    <property type="evidence" value="ECO:0007669"/>
    <property type="project" value="UniProtKB-KW"/>
</dbReference>
<feature type="region of interest" description="Disordered" evidence="9">
    <location>
        <begin position="397"/>
        <end position="434"/>
    </location>
</feature>
<accession>A0AAV8SA74</accession>
<evidence type="ECO:0000256" key="3">
    <source>
        <dbReference type="ARBA" id="ARBA00023012"/>
    </source>
</evidence>
<dbReference type="InterPro" id="IPR001005">
    <property type="entry name" value="SANT/Myb"/>
</dbReference>
<dbReference type="InterPro" id="IPR045279">
    <property type="entry name" value="ARR-like"/>
</dbReference>
<dbReference type="Pfam" id="PF00072">
    <property type="entry name" value="Response_reg"/>
    <property type="match status" value="1"/>
</dbReference>
<feature type="region of interest" description="Disordered" evidence="9">
    <location>
        <begin position="154"/>
        <end position="174"/>
    </location>
</feature>
<evidence type="ECO:0008006" key="14">
    <source>
        <dbReference type="Google" id="ProtNLM"/>
    </source>
</evidence>
<proteinExistence type="predicted"/>
<comment type="caution">
    <text evidence="12">The sequence shown here is derived from an EMBL/GenBank/DDBJ whole genome shotgun (WGS) entry which is preliminary data.</text>
</comment>
<keyword evidence="2" id="KW-0597">Phosphoprotein</keyword>
<feature type="domain" description="Response regulatory" evidence="10">
    <location>
        <begin position="23"/>
        <end position="138"/>
    </location>
</feature>
<dbReference type="PROSITE" id="PS50110">
    <property type="entry name" value="RESPONSE_REGULATORY"/>
    <property type="match status" value="1"/>
</dbReference>
<comment type="caution">
    <text evidence="8">Lacks conserved residue(s) required for the propagation of feature annotation.</text>
</comment>
<evidence type="ECO:0000256" key="7">
    <source>
        <dbReference type="ARBA" id="ARBA00023242"/>
    </source>
</evidence>
<dbReference type="InterPro" id="IPR006447">
    <property type="entry name" value="Myb_dom_plants"/>
</dbReference>
<dbReference type="PANTHER" id="PTHR43874:SF58">
    <property type="entry name" value="TWO-COMPONENT RESPONSE REGULATOR-LIKE APRR8-RELATED"/>
    <property type="match status" value="1"/>
</dbReference>
<keyword evidence="3" id="KW-0902">Two-component regulatory system</keyword>
<evidence type="ECO:0000256" key="5">
    <source>
        <dbReference type="ARBA" id="ARBA00023159"/>
    </source>
</evidence>
<keyword evidence="7" id="KW-0539">Nucleus</keyword>
<evidence type="ECO:0000313" key="13">
    <source>
        <dbReference type="Proteomes" id="UP001159364"/>
    </source>
</evidence>
<dbReference type="GO" id="GO:0009736">
    <property type="term" value="P:cytokinin-activated signaling pathway"/>
    <property type="evidence" value="ECO:0007669"/>
    <property type="project" value="InterPro"/>
</dbReference>
<dbReference type="FunFam" id="1.10.10.60:FF:000007">
    <property type="entry name" value="Two-component response regulator"/>
    <property type="match status" value="1"/>
</dbReference>
<evidence type="ECO:0000256" key="9">
    <source>
        <dbReference type="SAM" id="MobiDB-lite"/>
    </source>
</evidence>
<dbReference type="GO" id="GO:0003677">
    <property type="term" value="F:DNA binding"/>
    <property type="evidence" value="ECO:0007669"/>
    <property type="project" value="InterPro"/>
</dbReference>
<dbReference type="GO" id="GO:0005634">
    <property type="term" value="C:nucleus"/>
    <property type="evidence" value="ECO:0007669"/>
    <property type="project" value="UniProtKB-SubCell"/>
</dbReference>
<evidence type="ECO:0000256" key="6">
    <source>
        <dbReference type="ARBA" id="ARBA00023163"/>
    </source>
</evidence>
<dbReference type="CDD" id="cd17584">
    <property type="entry name" value="REC_typeB_ARR-like"/>
    <property type="match status" value="1"/>
</dbReference>
<dbReference type="Pfam" id="PF00249">
    <property type="entry name" value="Myb_DNA-binding"/>
    <property type="match status" value="1"/>
</dbReference>
<dbReference type="InterPro" id="IPR009057">
    <property type="entry name" value="Homeodomain-like_sf"/>
</dbReference>
<dbReference type="Proteomes" id="UP001159364">
    <property type="component" value="Linkage Group LG12"/>
</dbReference>
<name>A0AAV8SA74_9ROSI</name>
<dbReference type="InterPro" id="IPR011006">
    <property type="entry name" value="CheY-like_superfamily"/>
</dbReference>
<evidence type="ECO:0000256" key="4">
    <source>
        <dbReference type="ARBA" id="ARBA00023015"/>
    </source>
</evidence>
<evidence type="ECO:0000259" key="10">
    <source>
        <dbReference type="PROSITE" id="PS50110"/>
    </source>
</evidence>
<reference evidence="12 13" key="1">
    <citation type="submission" date="2021-09" db="EMBL/GenBank/DDBJ databases">
        <title>Genomic insights and catalytic innovation underlie evolution of tropane alkaloids biosynthesis.</title>
        <authorList>
            <person name="Wang Y.-J."/>
            <person name="Tian T."/>
            <person name="Huang J.-P."/>
            <person name="Huang S.-X."/>
        </authorList>
    </citation>
    <scope>NUCLEOTIDE SEQUENCE [LARGE SCALE GENOMIC DNA]</scope>
    <source>
        <strain evidence="12">KIB-2018</strain>
        <tissue evidence="12">Leaf</tissue>
    </source>
</reference>
<sequence>MIAEKALSLETCRNADQCIIGVSVLVIDCDSTCLTIVSTMLRTCGYNVVTAKRAKDAFSILLERGDELDLILTEVNLPDMDKFELLEKFFEMSSLPVVAFSADDGEGAMLGSLFKGAVLYLVKPIVMNDIKNLWQFLHMKKLDSMVAVEGTNNLQGETSEDNTSSEALESQSVLNNREPIPQQCKRKEFEIMDKDEDSAIHKKPKIRWSNELHNRFLHAIDILGIDDAHPKKILQHMNVPGLRKENVSSHLQKYRLSLKQQEETKNKRGIVDHHPSSVTSEQCQFPQCLNTQAILKACQPEFTSHFLPNVSLSIAPRLGASQSLHNQDSSHISYVPEFGEFDSKTNQPYVPISNAAHVESRTAGSWELTNSGQMRNHEAEHFLRQKTDPSNIRHSVSKSAFLGQEMSLPVPQPPPPQQEQEDNNPENETETTQL</sequence>
<gene>
    <name evidence="12" type="ORF">K2173_013375</name>
</gene>
<dbReference type="Gene3D" id="3.40.50.2300">
    <property type="match status" value="1"/>
</dbReference>
<dbReference type="InterPro" id="IPR001789">
    <property type="entry name" value="Sig_transdc_resp-reg_receiver"/>
</dbReference>
<keyword evidence="5" id="KW-0010">Activator</keyword>
<dbReference type="PANTHER" id="PTHR43874">
    <property type="entry name" value="TWO-COMPONENT RESPONSE REGULATOR"/>
    <property type="match status" value="1"/>
</dbReference>
<evidence type="ECO:0000256" key="8">
    <source>
        <dbReference type="PROSITE-ProRule" id="PRU00169"/>
    </source>
</evidence>
<keyword evidence="4" id="KW-0805">Transcription regulation</keyword>
<evidence type="ECO:0000259" key="11">
    <source>
        <dbReference type="PROSITE" id="PS51294"/>
    </source>
</evidence>
<protein>
    <recommendedName>
        <fullName evidence="14">Two-component response regulator</fullName>
    </recommendedName>
</protein>
<dbReference type="Gene3D" id="1.10.10.60">
    <property type="entry name" value="Homeodomain-like"/>
    <property type="match status" value="1"/>
</dbReference>
<organism evidence="12 13">
    <name type="scientific">Erythroxylum novogranatense</name>
    <dbReference type="NCBI Taxonomy" id="1862640"/>
    <lineage>
        <taxon>Eukaryota</taxon>
        <taxon>Viridiplantae</taxon>
        <taxon>Streptophyta</taxon>
        <taxon>Embryophyta</taxon>
        <taxon>Tracheophyta</taxon>
        <taxon>Spermatophyta</taxon>
        <taxon>Magnoliopsida</taxon>
        <taxon>eudicotyledons</taxon>
        <taxon>Gunneridae</taxon>
        <taxon>Pentapetalae</taxon>
        <taxon>rosids</taxon>
        <taxon>fabids</taxon>
        <taxon>Malpighiales</taxon>
        <taxon>Erythroxylaceae</taxon>
        <taxon>Erythroxylum</taxon>
    </lineage>
</organism>
<evidence type="ECO:0000256" key="2">
    <source>
        <dbReference type="ARBA" id="ARBA00022553"/>
    </source>
</evidence>
<keyword evidence="6" id="KW-0804">Transcription</keyword>
<feature type="domain" description="HTH myb-type" evidence="11">
    <location>
        <begin position="200"/>
        <end position="259"/>
    </location>
</feature>
<feature type="compositionally biased region" description="Acidic residues" evidence="9">
    <location>
        <begin position="419"/>
        <end position="434"/>
    </location>
</feature>
<comment type="subcellular location">
    <subcellularLocation>
        <location evidence="1">Nucleus</location>
    </subcellularLocation>
</comment>
<dbReference type="SUPFAM" id="SSF46689">
    <property type="entry name" value="Homeodomain-like"/>
    <property type="match status" value="1"/>
</dbReference>